<dbReference type="EMBL" id="JAKVTV010000008">
    <property type="protein sequence ID" value="MCH4824600.1"/>
    <property type="molecule type" value="Genomic_DNA"/>
</dbReference>
<dbReference type="InterPro" id="IPR050491">
    <property type="entry name" value="AmpC-like"/>
</dbReference>
<feature type="domain" description="Beta-lactamase-related" evidence="1">
    <location>
        <begin position="54"/>
        <end position="354"/>
    </location>
</feature>
<dbReference type="Pfam" id="PF00144">
    <property type="entry name" value="Beta-lactamase"/>
    <property type="match status" value="1"/>
</dbReference>
<dbReference type="Gene3D" id="3.40.710.10">
    <property type="entry name" value="DD-peptidase/beta-lactamase superfamily"/>
    <property type="match status" value="1"/>
</dbReference>
<dbReference type="SUPFAM" id="SSF56601">
    <property type="entry name" value="beta-lactamase/transpeptidase-like"/>
    <property type="match status" value="1"/>
</dbReference>
<dbReference type="PANTHER" id="PTHR46825:SF9">
    <property type="entry name" value="BETA-LACTAMASE-RELATED DOMAIN-CONTAINING PROTEIN"/>
    <property type="match status" value="1"/>
</dbReference>
<dbReference type="InterPro" id="IPR001466">
    <property type="entry name" value="Beta-lactam-related"/>
</dbReference>
<dbReference type="AlphaFoldDB" id="A0A9X1V679"/>
<evidence type="ECO:0000313" key="2">
    <source>
        <dbReference type="EMBL" id="MCH4824600.1"/>
    </source>
</evidence>
<protein>
    <submittedName>
        <fullName evidence="2">Beta-lactamase family protein</fullName>
    </submittedName>
</protein>
<name>A0A9X1V679_9FLAO</name>
<keyword evidence="3" id="KW-1185">Reference proteome</keyword>
<evidence type="ECO:0000259" key="1">
    <source>
        <dbReference type="Pfam" id="PF00144"/>
    </source>
</evidence>
<dbReference type="Proteomes" id="UP001139226">
    <property type="component" value="Unassembled WGS sequence"/>
</dbReference>
<gene>
    <name evidence="2" type="ORF">ML462_15610</name>
</gene>
<organism evidence="2 3">
    <name type="scientific">Christiangramia lutea</name>
    <dbReference type="NCBI Taxonomy" id="1607951"/>
    <lineage>
        <taxon>Bacteria</taxon>
        <taxon>Pseudomonadati</taxon>
        <taxon>Bacteroidota</taxon>
        <taxon>Flavobacteriia</taxon>
        <taxon>Flavobacteriales</taxon>
        <taxon>Flavobacteriaceae</taxon>
        <taxon>Christiangramia</taxon>
    </lineage>
</organism>
<dbReference type="InterPro" id="IPR012338">
    <property type="entry name" value="Beta-lactam/transpept-like"/>
</dbReference>
<dbReference type="RefSeq" id="WP_240714767.1">
    <property type="nucleotide sequence ID" value="NZ_JAKVTV010000008.1"/>
</dbReference>
<sequence length="362" mass="41428">MNNILSSIIIISLLSPFTKSQSEIELKKIETNRNHDPIGLVEKIDSILTLKFDNGILNGNVLVVQKGQAIFKKSYGFADADKSQKLNENFRFNIGSVYKEFPAVAIMQLKEKGALTLQDKLGKYITDLPKWSDSISIIQLLQYSSGLPKINWGEHFSNGEMVTSQMIYDDLKAIQKLKFTPGTDYLYSNYSPILLIKIVEKISGQNFKEYTKQNLFNPYGLYQSKISDQFPYKDQTLMAIPFNEKFEVDNYKISIPSILFSSTVSDMYKWFKYLDSYDIISKESVKILSQEAIIGNNIQAPLGSFEWDNDLAIEHIHHGSSGNYECVVRRFKQKDLTIVILTNQKHGNVYEISQEILELFKA</sequence>
<evidence type="ECO:0000313" key="3">
    <source>
        <dbReference type="Proteomes" id="UP001139226"/>
    </source>
</evidence>
<proteinExistence type="predicted"/>
<accession>A0A9X1V679</accession>
<reference evidence="2" key="1">
    <citation type="submission" date="2022-03" db="EMBL/GenBank/DDBJ databases">
        <title>Gramella crocea sp. nov., isolated from activated sludge of a seafood processing plant.</title>
        <authorList>
            <person name="Zhang X."/>
        </authorList>
    </citation>
    <scope>NUCLEOTIDE SEQUENCE</scope>
    <source>
        <strain evidence="2">YJ019</strain>
    </source>
</reference>
<comment type="caution">
    <text evidence="2">The sequence shown here is derived from an EMBL/GenBank/DDBJ whole genome shotgun (WGS) entry which is preliminary data.</text>
</comment>
<dbReference type="PANTHER" id="PTHR46825">
    <property type="entry name" value="D-ALANYL-D-ALANINE-CARBOXYPEPTIDASE/ENDOPEPTIDASE AMPH"/>
    <property type="match status" value="1"/>
</dbReference>